<evidence type="ECO:0000256" key="3">
    <source>
        <dbReference type="ARBA" id="ARBA00022989"/>
    </source>
</evidence>
<proteinExistence type="predicted"/>
<dbReference type="GO" id="GO:0033281">
    <property type="term" value="C:TAT protein transport complex"/>
    <property type="evidence" value="ECO:0007669"/>
    <property type="project" value="TreeGrafter"/>
</dbReference>
<dbReference type="EMBL" id="UINC01006105">
    <property type="protein sequence ID" value="SVA25518.1"/>
    <property type="molecule type" value="Genomic_DNA"/>
</dbReference>
<feature type="transmembrane region" description="Helical" evidence="5">
    <location>
        <begin position="25"/>
        <end position="43"/>
    </location>
</feature>
<evidence type="ECO:0000256" key="2">
    <source>
        <dbReference type="ARBA" id="ARBA00022692"/>
    </source>
</evidence>
<evidence type="ECO:0000313" key="6">
    <source>
        <dbReference type="EMBL" id="SVA25518.1"/>
    </source>
</evidence>
<evidence type="ECO:0000256" key="4">
    <source>
        <dbReference type="ARBA" id="ARBA00023136"/>
    </source>
</evidence>
<sequence>MDERDFGLLHSSEWRGLFQHLQDRAKIYVGVFVLGFVAGYPAAEVLIEWFLDAEGFIPEGVQIIILQPLEVILLQLRIAAQIGFGLLVVMLILDLAWSGRSVLSRTSRSVAEGAGVAKIAMVLLIILVLGGLGAAYAHTVLIPFLLQYLSEDAAASGLQSTWQLQSWIGFVTGLYFSSIVGFQVPVVIVVLLRAGVIERSAIIENRGFLWFAALFLGALISPPDPISLFLVGGPMLVLLELALVYDRAFAPRG</sequence>
<dbReference type="InterPro" id="IPR002033">
    <property type="entry name" value="TatC"/>
</dbReference>
<dbReference type="GO" id="GO:0065002">
    <property type="term" value="P:intracellular protein transmembrane transport"/>
    <property type="evidence" value="ECO:0007669"/>
    <property type="project" value="TreeGrafter"/>
</dbReference>
<evidence type="ECO:0000256" key="1">
    <source>
        <dbReference type="ARBA" id="ARBA00004141"/>
    </source>
</evidence>
<feature type="transmembrane region" description="Helical" evidence="5">
    <location>
        <begin position="119"/>
        <end position="146"/>
    </location>
</feature>
<evidence type="ECO:0000256" key="5">
    <source>
        <dbReference type="SAM" id="Phobius"/>
    </source>
</evidence>
<name>A0A381UD39_9ZZZZ</name>
<dbReference type="PANTHER" id="PTHR30371:SF0">
    <property type="entry name" value="SEC-INDEPENDENT PROTEIN TRANSLOCASE PROTEIN TATC, CHLOROPLASTIC-RELATED"/>
    <property type="match status" value="1"/>
</dbReference>
<feature type="transmembrane region" description="Helical" evidence="5">
    <location>
        <begin position="78"/>
        <end position="98"/>
    </location>
</feature>
<protein>
    <recommendedName>
        <fullName evidence="7">Sec-independent protein translocase protein TatC</fullName>
    </recommendedName>
</protein>
<dbReference type="PANTHER" id="PTHR30371">
    <property type="entry name" value="SEC-INDEPENDENT PROTEIN TRANSLOCASE PROTEIN TATC"/>
    <property type="match status" value="1"/>
</dbReference>
<keyword evidence="4 5" id="KW-0472">Membrane</keyword>
<keyword evidence="2 5" id="KW-0812">Transmembrane</keyword>
<dbReference type="AlphaFoldDB" id="A0A381UD39"/>
<organism evidence="6">
    <name type="scientific">marine metagenome</name>
    <dbReference type="NCBI Taxonomy" id="408172"/>
    <lineage>
        <taxon>unclassified sequences</taxon>
        <taxon>metagenomes</taxon>
        <taxon>ecological metagenomes</taxon>
    </lineage>
</organism>
<keyword evidence="3 5" id="KW-1133">Transmembrane helix</keyword>
<feature type="transmembrane region" description="Helical" evidence="5">
    <location>
        <begin position="226"/>
        <end position="245"/>
    </location>
</feature>
<dbReference type="Pfam" id="PF00902">
    <property type="entry name" value="TatC"/>
    <property type="match status" value="1"/>
</dbReference>
<gene>
    <name evidence="6" type="ORF">METZ01_LOCUS78372</name>
</gene>
<evidence type="ECO:0008006" key="7">
    <source>
        <dbReference type="Google" id="ProtNLM"/>
    </source>
</evidence>
<comment type="subcellular location">
    <subcellularLocation>
        <location evidence="1">Membrane</location>
        <topology evidence="1">Multi-pass membrane protein</topology>
    </subcellularLocation>
</comment>
<feature type="transmembrane region" description="Helical" evidence="5">
    <location>
        <begin position="203"/>
        <end position="220"/>
    </location>
</feature>
<reference evidence="6" key="1">
    <citation type="submission" date="2018-05" db="EMBL/GenBank/DDBJ databases">
        <authorList>
            <person name="Lanie J.A."/>
            <person name="Ng W.-L."/>
            <person name="Kazmierczak K.M."/>
            <person name="Andrzejewski T.M."/>
            <person name="Davidsen T.M."/>
            <person name="Wayne K.J."/>
            <person name="Tettelin H."/>
            <person name="Glass J.I."/>
            <person name="Rusch D."/>
            <person name="Podicherti R."/>
            <person name="Tsui H.-C.T."/>
            <person name="Winkler M.E."/>
        </authorList>
    </citation>
    <scope>NUCLEOTIDE SEQUENCE</scope>
</reference>
<dbReference type="GO" id="GO:0043953">
    <property type="term" value="P:protein transport by the Tat complex"/>
    <property type="evidence" value="ECO:0007669"/>
    <property type="project" value="TreeGrafter"/>
</dbReference>
<accession>A0A381UD39</accession>
<dbReference type="GO" id="GO:0009977">
    <property type="term" value="F:proton motive force dependent protein transmembrane transporter activity"/>
    <property type="evidence" value="ECO:0007669"/>
    <property type="project" value="TreeGrafter"/>
</dbReference>
<feature type="transmembrane region" description="Helical" evidence="5">
    <location>
        <begin position="166"/>
        <end position="191"/>
    </location>
</feature>